<dbReference type="PANTHER" id="PTHR42949">
    <property type="entry name" value="ANAEROBIC GLYCEROL-3-PHOSPHATE DEHYDROGENASE SUBUNIT B"/>
    <property type="match status" value="1"/>
</dbReference>
<dbReference type="InterPro" id="IPR017224">
    <property type="entry name" value="Opine_Oxase_asu/HCN_bsu"/>
</dbReference>
<dbReference type="Gene3D" id="1.10.10.1100">
    <property type="entry name" value="BFD-like [2Fe-2S]-binding domain"/>
    <property type="match status" value="1"/>
</dbReference>
<dbReference type="PRINTS" id="PR00368">
    <property type="entry name" value="FADPNR"/>
</dbReference>
<sequence length="461" mass="50757">MSNRIVIVGAGPAGISAATTLSKNGFKSVIIDENPIAGGVIYRGPLREVNDMPHLDEPLQKAIVEQKRKLAEHQHNIEIRMSTRVQGPVGPNSLLLSKEGKLSTLEYEHLILATGCQERSIPFPGWQLPGVMLTGGIQLHLKSGFVKPGKRAVIVGSGPLLVLVACQLHHAGVDVAGVYEATELKDLSKEAVALLNRPQVLLNGVSMMGYLRRHNIPFKYGWGIVKAEGNESLERVAVAPYNSSWEPDTDKIEWIDTDTLGVGYGFSARSQLAQLMGVETELDDIGGVIPVTNEYQRSSIDNIYCAGDSVKLAGADVAMLEGEIAAHSILMNIEPELTASSNTHIKRLWKRRARYYRFRGAFDRANQRKAGLLSLPSDDTVICRCEQVKKRDIDEAFAEGCKDVITLKMRTRVSMGDCQGKTCCHYLYDRFNQEGLKEGAGTFRPRFPLDPIPFSAMEDEI</sequence>
<organism evidence="3 4">
    <name type="scientific">Vibrio marisflavi CECT 7928</name>
    <dbReference type="NCBI Taxonomy" id="634439"/>
    <lineage>
        <taxon>Bacteria</taxon>
        <taxon>Pseudomonadati</taxon>
        <taxon>Pseudomonadota</taxon>
        <taxon>Gammaproteobacteria</taxon>
        <taxon>Vibrionales</taxon>
        <taxon>Vibrionaceae</taxon>
        <taxon>Vibrio</taxon>
    </lineage>
</organism>
<evidence type="ECO:0000313" key="4">
    <source>
        <dbReference type="Proteomes" id="UP000838748"/>
    </source>
</evidence>
<dbReference type="SUPFAM" id="SSF51905">
    <property type="entry name" value="FAD/NAD(P)-binding domain"/>
    <property type="match status" value="1"/>
</dbReference>
<reference evidence="3" key="1">
    <citation type="submission" date="2021-11" db="EMBL/GenBank/DDBJ databases">
        <authorList>
            <person name="Rodrigo-Torres L."/>
            <person name="Arahal R. D."/>
            <person name="Lucena T."/>
        </authorList>
    </citation>
    <scope>NUCLEOTIDE SEQUENCE</scope>
    <source>
        <strain evidence="3">CECT 7928</strain>
    </source>
</reference>
<evidence type="ECO:0000256" key="1">
    <source>
        <dbReference type="ARBA" id="ARBA00023002"/>
    </source>
</evidence>
<dbReference type="InterPro" id="IPR023753">
    <property type="entry name" value="FAD/NAD-binding_dom"/>
</dbReference>
<dbReference type="EC" id="1.4.99.5" evidence="3"/>
<evidence type="ECO:0000259" key="2">
    <source>
        <dbReference type="Pfam" id="PF07992"/>
    </source>
</evidence>
<dbReference type="GO" id="GO:0050622">
    <property type="term" value="F:glycine dehydrogenase (cyanide-forming) activity"/>
    <property type="evidence" value="ECO:0007669"/>
    <property type="project" value="UniProtKB-EC"/>
</dbReference>
<accession>A0ABM8ZYS2</accession>
<feature type="domain" description="FAD/NAD(P)-binding" evidence="2">
    <location>
        <begin position="4"/>
        <end position="322"/>
    </location>
</feature>
<comment type="caution">
    <text evidence="3">The sequence shown here is derived from an EMBL/GenBank/DDBJ whole genome shotgun (WGS) entry which is preliminary data.</text>
</comment>
<dbReference type="InterPro" id="IPR051691">
    <property type="entry name" value="Metab_Enz_Cyan_OpOx_G3PDH"/>
</dbReference>
<dbReference type="CDD" id="cd19946">
    <property type="entry name" value="GlpA-like_Fer2_BFD-like"/>
    <property type="match status" value="1"/>
</dbReference>
<keyword evidence="1 3" id="KW-0560">Oxidoreductase</keyword>
<evidence type="ECO:0000313" key="3">
    <source>
        <dbReference type="EMBL" id="CAH0536070.1"/>
    </source>
</evidence>
<dbReference type="RefSeq" id="WP_237359577.1">
    <property type="nucleotide sequence ID" value="NZ_CAKLDM010000001.1"/>
</dbReference>
<dbReference type="PANTHER" id="PTHR42949:SF3">
    <property type="entry name" value="ANAEROBIC GLYCEROL-3-PHOSPHATE DEHYDROGENASE SUBUNIT B"/>
    <property type="match status" value="1"/>
</dbReference>
<dbReference type="Gene3D" id="3.50.50.60">
    <property type="entry name" value="FAD/NAD(P)-binding domain"/>
    <property type="match status" value="2"/>
</dbReference>
<dbReference type="InterPro" id="IPR041854">
    <property type="entry name" value="BFD-like_2Fe2S-bd_dom_sf"/>
</dbReference>
<dbReference type="InterPro" id="IPR036188">
    <property type="entry name" value="FAD/NAD-bd_sf"/>
</dbReference>
<gene>
    <name evidence="3" type="primary">hcnB</name>
    <name evidence="3" type="ORF">VMF7928_00166</name>
</gene>
<proteinExistence type="predicted"/>
<name>A0ABM8ZYS2_9VIBR</name>
<dbReference type="Pfam" id="PF07992">
    <property type="entry name" value="Pyr_redox_2"/>
    <property type="match status" value="1"/>
</dbReference>
<dbReference type="PRINTS" id="PR00411">
    <property type="entry name" value="PNDRDTASEI"/>
</dbReference>
<dbReference type="PIRSF" id="PIRSF037495">
    <property type="entry name" value="Opine_OX_OoxA/HcnB"/>
    <property type="match status" value="1"/>
</dbReference>
<keyword evidence="4" id="KW-1185">Reference proteome</keyword>
<dbReference type="Proteomes" id="UP000838748">
    <property type="component" value="Unassembled WGS sequence"/>
</dbReference>
<dbReference type="EMBL" id="CAKLDM010000001">
    <property type="protein sequence ID" value="CAH0536070.1"/>
    <property type="molecule type" value="Genomic_DNA"/>
</dbReference>
<protein>
    <submittedName>
        <fullName evidence="3">Hydrogen cyanide synthase subunit HcnB</fullName>
        <ecNumber evidence="3">1.4.99.5</ecNumber>
    </submittedName>
</protein>